<dbReference type="InterPro" id="IPR011333">
    <property type="entry name" value="SKP1/BTB/POZ_sf"/>
</dbReference>
<dbReference type="AlphaFoldDB" id="A0A067TLH9"/>
<sequence>MITAMDDSTEAGVPFNSTAQADVVLRSSDGVKFYAIEAFLSFSSSFFQSMFSLPKPNCNTDKKCNKSLPVVEMAETSGVIMALLQFCYPGIAPERHLSSRTQR</sequence>
<reference evidence="3" key="1">
    <citation type="journal article" date="2014" name="Proc. Natl. Acad. Sci. U.S.A.">
        <title>Extensive sampling of basidiomycete genomes demonstrates inadequacy of the white-rot/brown-rot paradigm for wood decay fungi.</title>
        <authorList>
            <person name="Riley R."/>
            <person name="Salamov A.A."/>
            <person name="Brown D.W."/>
            <person name="Nagy L.G."/>
            <person name="Floudas D."/>
            <person name="Held B.W."/>
            <person name="Levasseur A."/>
            <person name="Lombard V."/>
            <person name="Morin E."/>
            <person name="Otillar R."/>
            <person name="Lindquist E.A."/>
            <person name="Sun H."/>
            <person name="LaButti K.M."/>
            <person name="Schmutz J."/>
            <person name="Jabbour D."/>
            <person name="Luo H."/>
            <person name="Baker S.E."/>
            <person name="Pisabarro A.G."/>
            <person name="Walton J.D."/>
            <person name="Blanchette R.A."/>
            <person name="Henrissat B."/>
            <person name="Martin F."/>
            <person name="Cullen D."/>
            <person name="Hibbett D.S."/>
            <person name="Grigoriev I.V."/>
        </authorList>
    </citation>
    <scope>NUCLEOTIDE SEQUENCE [LARGE SCALE GENOMIC DNA]</scope>
    <source>
        <strain evidence="3">CBS 339.88</strain>
    </source>
</reference>
<evidence type="ECO:0000313" key="2">
    <source>
        <dbReference type="EMBL" id="KDR80774.1"/>
    </source>
</evidence>
<feature type="domain" description="BTB" evidence="1">
    <location>
        <begin position="21"/>
        <end position="90"/>
    </location>
</feature>
<dbReference type="Gene3D" id="3.30.710.10">
    <property type="entry name" value="Potassium Channel Kv1.1, Chain A"/>
    <property type="match status" value="1"/>
</dbReference>
<proteinExistence type="predicted"/>
<gene>
    <name evidence="2" type="ORF">GALMADRAFT_1357505</name>
</gene>
<dbReference type="InterPro" id="IPR000210">
    <property type="entry name" value="BTB/POZ_dom"/>
</dbReference>
<protein>
    <recommendedName>
        <fullName evidence="1">BTB domain-containing protein</fullName>
    </recommendedName>
</protein>
<dbReference type="PROSITE" id="PS50097">
    <property type="entry name" value="BTB"/>
    <property type="match status" value="1"/>
</dbReference>
<dbReference type="HOGENOM" id="CLU_2263973_0_0_1"/>
<dbReference type="EMBL" id="KL142371">
    <property type="protein sequence ID" value="KDR80774.1"/>
    <property type="molecule type" value="Genomic_DNA"/>
</dbReference>
<dbReference type="SUPFAM" id="SSF54695">
    <property type="entry name" value="POZ domain"/>
    <property type="match status" value="1"/>
</dbReference>
<dbReference type="OrthoDB" id="6359816at2759"/>
<organism evidence="2 3">
    <name type="scientific">Galerina marginata (strain CBS 339.88)</name>
    <dbReference type="NCBI Taxonomy" id="685588"/>
    <lineage>
        <taxon>Eukaryota</taxon>
        <taxon>Fungi</taxon>
        <taxon>Dikarya</taxon>
        <taxon>Basidiomycota</taxon>
        <taxon>Agaricomycotina</taxon>
        <taxon>Agaricomycetes</taxon>
        <taxon>Agaricomycetidae</taxon>
        <taxon>Agaricales</taxon>
        <taxon>Agaricineae</taxon>
        <taxon>Strophariaceae</taxon>
        <taxon>Galerina</taxon>
    </lineage>
</organism>
<dbReference type="Pfam" id="PF00651">
    <property type="entry name" value="BTB"/>
    <property type="match status" value="1"/>
</dbReference>
<dbReference type="Proteomes" id="UP000027222">
    <property type="component" value="Unassembled WGS sequence"/>
</dbReference>
<evidence type="ECO:0000313" key="3">
    <source>
        <dbReference type="Proteomes" id="UP000027222"/>
    </source>
</evidence>
<name>A0A067TLH9_GALM3</name>
<evidence type="ECO:0000259" key="1">
    <source>
        <dbReference type="PROSITE" id="PS50097"/>
    </source>
</evidence>
<accession>A0A067TLH9</accession>
<dbReference type="STRING" id="685588.A0A067TLH9"/>
<keyword evidence="3" id="KW-1185">Reference proteome</keyword>